<feature type="transmembrane region" description="Helical" evidence="11">
    <location>
        <begin position="466"/>
        <end position="496"/>
    </location>
</feature>
<dbReference type="Pfam" id="PF00664">
    <property type="entry name" value="ABC_membrane"/>
    <property type="match status" value="2"/>
</dbReference>
<evidence type="ECO:0000256" key="11">
    <source>
        <dbReference type="SAM" id="Phobius"/>
    </source>
</evidence>
<dbReference type="InterPro" id="IPR044726">
    <property type="entry name" value="ABCC_6TM_D2"/>
</dbReference>
<dbReference type="InterPro" id="IPR036640">
    <property type="entry name" value="ABC1_TM_sf"/>
</dbReference>
<keyword evidence="14" id="KW-0378">Hydrolase</keyword>
<evidence type="ECO:0000259" key="12">
    <source>
        <dbReference type="PROSITE" id="PS50893"/>
    </source>
</evidence>
<feature type="domain" description="ABC transmembrane type-1" evidence="13">
    <location>
        <begin position="903"/>
        <end position="1142"/>
    </location>
</feature>
<dbReference type="PROSITE" id="PS50893">
    <property type="entry name" value="ABC_TRANSPORTER_2"/>
    <property type="match status" value="2"/>
</dbReference>
<dbReference type="CDD" id="cd18580">
    <property type="entry name" value="ABC_6TM_ABCC_D2"/>
    <property type="match status" value="1"/>
</dbReference>
<proteinExistence type="inferred from homology"/>
<gene>
    <name evidence="14" type="ORF">B0T10DRAFT_496372</name>
</gene>
<dbReference type="FunFam" id="3.40.50.300:FF:002145">
    <property type="entry name" value="ABC transporter (MsbA subfamily)"/>
    <property type="match status" value="1"/>
</dbReference>
<dbReference type="InterPro" id="IPR027417">
    <property type="entry name" value="P-loop_NTPase"/>
</dbReference>
<keyword evidence="7" id="KW-0067">ATP-binding</keyword>
<evidence type="ECO:0000256" key="3">
    <source>
        <dbReference type="ARBA" id="ARBA00022448"/>
    </source>
</evidence>
<evidence type="ECO:0000259" key="13">
    <source>
        <dbReference type="PROSITE" id="PS50929"/>
    </source>
</evidence>
<protein>
    <submittedName>
        <fullName evidence="14">P-loop containing nucleoside triphosphate hydrolase protein</fullName>
    </submittedName>
</protein>
<sequence>MALFAVVYPRIWELRDPSPVASLATGDLDYFACILHAPSSLGLFLFTSYQITTQHIQLRRFWAPARLVSLLLQLLLISNFIATVVLRLPKENLPDEQLLYLAVRASTILATTVNITSLCLGLSSTGRGLYHLALCLLWPRISSAIDLNAAKQCIGDDAFLGIFVAAALLDAFYPSPIQPGQHHLKRTGLAIFQKMTFDWLNPLFRIKEALRVDHLTQEKLPRDFPSYEQRFYNACLSATGGSSISFFAFLLREHRGQIARASLLRLVDDASKFCIPWLLRSFLADVSARTLAQLFVVRIVGTLCGNYSGLALRETSAQYRAMLSSVLHAKALRLGYYGPSAADPDLATLSEVDSFRLSQAVLMILDIWSFPLQVVLSLGGVLYLLSWQGILAALLATTFTFPLLGLIKRAGFWIQSNMAAKDRRTALTAEILNGIKTIKLHGWESAFNEKLELARQKDLETTARQAVFNAIMVSITQTIPSALIVASFGLVIWSGGAINSQLVFTCILLFTLLSSSVISLSGIAPQLQMMSTSMARVVKYLVIDETEHSGPLLTEVDRGSQDQILSVRTAKLRWPGHQPIVGGGSFSIYPGTIAMVQGQTGSGKSTLLSSLLPHIKNGHSIAYFQQDPVLITGTIRDNILLGKPFNYDRYQAAIHSCALASDLSLFIDGDMTVLGGSASVSGGQRARISLARVVYTDADVNILDDPFSALDIKAHRTVVKRLLGANGILRKSTNIVVSSSELLAAEADSIISLQGGTIVQEAGELIAMAENSSVDASSGLTATTSDQVGNFAATPKTPIRGITELPPSPIEFQESGGAVTEGLLAHPIEPQDAEEAVIKHARSSSTPKPKENPLRKFLDYCGIWGWCGAASLLMLGRLSSVASLVVLKNVAAAEDSASAAADLGIYCIFSILQVIFFFLFVVLLYRWAILPGQRVFHAHLVSAVLSQSLEYFEQRKPGDILNLFTDSLMRVDVGMMSSIITLVGQYTNLLISASVLTLTAPTSLVFLVPLMVLCYYVQRLYVDKLRELRHLDVQARAPILGLLQQAQRGRVMFSAFGYTTHQLEQFTGLIEDSMRAFFNLTCLEPWLAVRLDVCSVTLQVFAGISLIVSSVDTGTIGFVMTYVFQITLIFSVISRFSAQLETDLVSFSRILECIEASEDKANAETASERFHVSRYPVGQRFIPPSTWPYAGKISLSAFSASYKDDSPLCLDSINLDIAPGEKVAVIGRTGAGKSSFLLAILGLANSCSGHVHVDDIDIYAANDSMYRQNLALIPQEPVIFAGSVRENLDPLKRCTDSAMQDALDKTGFESAIRKSLVRKTDEAQLRASVLDLRLDSDLQLSAGEIQLLALARAVLQNAKILLLDEATASLDPDTERKMHKLIQHHFEDVTTIAVMHKLETTEAYDKVLVLDSGRVLEFDTPASLLNRPGTRYSAMMSEAGLLDNAGETLGLL</sequence>
<dbReference type="InterPro" id="IPR017871">
    <property type="entry name" value="ABC_transporter-like_CS"/>
</dbReference>
<feature type="transmembrane region" description="Helical" evidence="11">
    <location>
        <begin position="67"/>
        <end position="86"/>
    </location>
</feature>
<dbReference type="SUPFAM" id="SSF90123">
    <property type="entry name" value="ABC transporter transmembrane region"/>
    <property type="match status" value="2"/>
</dbReference>
<dbReference type="GO" id="GO:0140359">
    <property type="term" value="F:ABC-type transporter activity"/>
    <property type="evidence" value="ECO:0007669"/>
    <property type="project" value="InterPro"/>
</dbReference>
<evidence type="ECO:0000256" key="4">
    <source>
        <dbReference type="ARBA" id="ARBA00022475"/>
    </source>
</evidence>
<dbReference type="PROSITE" id="PS50929">
    <property type="entry name" value="ABC_TM1F"/>
    <property type="match status" value="2"/>
</dbReference>
<evidence type="ECO:0000256" key="10">
    <source>
        <dbReference type="ARBA" id="ARBA00023180"/>
    </source>
</evidence>
<feature type="domain" description="ABC transmembrane type-1" evidence="13">
    <location>
        <begin position="263"/>
        <end position="529"/>
    </location>
</feature>
<feature type="transmembrane region" description="Helical" evidence="11">
    <location>
        <begin position="903"/>
        <end position="925"/>
    </location>
</feature>
<dbReference type="InterPro" id="IPR011527">
    <property type="entry name" value="ABC1_TM_dom"/>
</dbReference>
<evidence type="ECO:0000313" key="15">
    <source>
        <dbReference type="Proteomes" id="UP000777438"/>
    </source>
</evidence>
<dbReference type="Gene3D" id="3.40.50.300">
    <property type="entry name" value="P-loop containing nucleotide triphosphate hydrolases"/>
    <property type="match status" value="2"/>
</dbReference>
<keyword evidence="8 11" id="KW-1133">Transmembrane helix</keyword>
<dbReference type="EMBL" id="JAGPYM010000028">
    <property type="protein sequence ID" value="KAH6879901.1"/>
    <property type="molecule type" value="Genomic_DNA"/>
</dbReference>
<dbReference type="SMART" id="SM00382">
    <property type="entry name" value="AAA"/>
    <property type="match status" value="2"/>
</dbReference>
<evidence type="ECO:0000256" key="9">
    <source>
        <dbReference type="ARBA" id="ARBA00023136"/>
    </source>
</evidence>
<dbReference type="PROSITE" id="PS00211">
    <property type="entry name" value="ABC_TRANSPORTER_1"/>
    <property type="match status" value="2"/>
</dbReference>
<evidence type="ECO:0000256" key="5">
    <source>
        <dbReference type="ARBA" id="ARBA00022692"/>
    </source>
</evidence>
<dbReference type="OrthoDB" id="6500128at2759"/>
<reference evidence="14 15" key="1">
    <citation type="journal article" date="2021" name="Nat. Commun.">
        <title>Genetic determinants of endophytism in the Arabidopsis root mycobiome.</title>
        <authorList>
            <person name="Mesny F."/>
            <person name="Miyauchi S."/>
            <person name="Thiergart T."/>
            <person name="Pickel B."/>
            <person name="Atanasova L."/>
            <person name="Karlsson M."/>
            <person name="Huettel B."/>
            <person name="Barry K.W."/>
            <person name="Haridas S."/>
            <person name="Chen C."/>
            <person name="Bauer D."/>
            <person name="Andreopoulos W."/>
            <person name="Pangilinan J."/>
            <person name="LaButti K."/>
            <person name="Riley R."/>
            <person name="Lipzen A."/>
            <person name="Clum A."/>
            <person name="Drula E."/>
            <person name="Henrissat B."/>
            <person name="Kohler A."/>
            <person name="Grigoriev I.V."/>
            <person name="Martin F.M."/>
            <person name="Hacquard S."/>
        </authorList>
    </citation>
    <scope>NUCLEOTIDE SEQUENCE [LARGE SCALE GENOMIC DNA]</scope>
    <source>
        <strain evidence="14 15">MPI-CAGE-CH-0241</strain>
    </source>
</reference>
<feature type="domain" description="ABC transporter" evidence="12">
    <location>
        <begin position="1193"/>
        <end position="1437"/>
    </location>
</feature>
<feature type="transmembrane region" description="Helical" evidence="11">
    <location>
        <begin position="390"/>
        <end position="407"/>
    </location>
</feature>
<dbReference type="GO" id="GO:0005524">
    <property type="term" value="F:ATP binding"/>
    <property type="evidence" value="ECO:0007669"/>
    <property type="project" value="UniProtKB-KW"/>
</dbReference>
<evidence type="ECO:0000256" key="1">
    <source>
        <dbReference type="ARBA" id="ARBA00004651"/>
    </source>
</evidence>
<keyword evidence="15" id="KW-1185">Reference proteome</keyword>
<comment type="subcellular location">
    <subcellularLocation>
        <location evidence="1">Cell membrane</location>
        <topology evidence="1">Multi-pass membrane protein</topology>
    </subcellularLocation>
</comment>
<feature type="transmembrane region" description="Helical" evidence="11">
    <location>
        <begin position="1004"/>
        <end position="1022"/>
    </location>
</feature>
<dbReference type="Pfam" id="PF00005">
    <property type="entry name" value="ABC_tran"/>
    <property type="match status" value="2"/>
</dbReference>
<evidence type="ECO:0000256" key="8">
    <source>
        <dbReference type="ARBA" id="ARBA00022989"/>
    </source>
</evidence>
<keyword evidence="10" id="KW-0325">Glycoprotein</keyword>
<dbReference type="PANTHER" id="PTHR24223">
    <property type="entry name" value="ATP-BINDING CASSETTE SUB-FAMILY C"/>
    <property type="match status" value="1"/>
</dbReference>
<keyword evidence="6" id="KW-0547">Nucleotide-binding</keyword>
<dbReference type="Gene3D" id="1.20.1560.10">
    <property type="entry name" value="ABC transporter type 1, transmembrane domain"/>
    <property type="match status" value="2"/>
</dbReference>
<feature type="domain" description="ABC transporter" evidence="12">
    <location>
        <begin position="562"/>
        <end position="780"/>
    </location>
</feature>
<dbReference type="InterPro" id="IPR003593">
    <property type="entry name" value="AAA+_ATPase"/>
</dbReference>
<dbReference type="InterPro" id="IPR050173">
    <property type="entry name" value="ABC_transporter_C-like"/>
</dbReference>
<keyword evidence="3" id="KW-0813">Transport</keyword>
<feature type="transmembrane region" description="Helical" evidence="11">
    <location>
        <begin position="502"/>
        <end position="524"/>
    </location>
</feature>
<accession>A0A9P8VY74</accession>
<dbReference type="GO" id="GO:0005886">
    <property type="term" value="C:plasma membrane"/>
    <property type="evidence" value="ECO:0007669"/>
    <property type="project" value="UniProtKB-SubCell"/>
</dbReference>
<evidence type="ECO:0000256" key="7">
    <source>
        <dbReference type="ARBA" id="ARBA00022840"/>
    </source>
</evidence>
<evidence type="ECO:0000256" key="6">
    <source>
        <dbReference type="ARBA" id="ARBA00022741"/>
    </source>
</evidence>
<dbReference type="InterPro" id="IPR003439">
    <property type="entry name" value="ABC_transporter-like_ATP-bd"/>
</dbReference>
<feature type="transmembrane region" description="Helical" evidence="11">
    <location>
        <begin position="98"/>
        <end position="122"/>
    </location>
</feature>
<name>A0A9P8VY74_9HYPO</name>
<comment type="similarity">
    <text evidence="2">Belongs to the ABC transporter superfamily. ABCC family. Conjugate transporter (TC 3.A.1.208) subfamily.</text>
</comment>
<dbReference type="Proteomes" id="UP000777438">
    <property type="component" value="Unassembled WGS sequence"/>
</dbReference>
<evidence type="ECO:0000256" key="2">
    <source>
        <dbReference type="ARBA" id="ARBA00009726"/>
    </source>
</evidence>
<dbReference type="SUPFAM" id="SSF52540">
    <property type="entry name" value="P-loop containing nucleoside triphosphate hydrolases"/>
    <property type="match status" value="2"/>
</dbReference>
<comment type="caution">
    <text evidence="14">The sequence shown here is derived from an EMBL/GenBank/DDBJ whole genome shotgun (WGS) entry which is preliminary data.</text>
</comment>
<keyword evidence="5 11" id="KW-0812">Transmembrane</keyword>
<keyword evidence="9 11" id="KW-0472">Membrane</keyword>
<dbReference type="GO" id="GO:0016887">
    <property type="term" value="F:ATP hydrolysis activity"/>
    <property type="evidence" value="ECO:0007669"/>
    <property type="project" value="InterPro"/>
</dbReference>
<feature type="transmembrane region" description="Helical" evidence="11">
    <location>
        <begin position="360"/>
        <end position="384"/>
    </location>
</feature>
<keyword evidence="4" id="KW-1003">Cell membrane</keyword>
<organism evidence="14 15">
    <name type="scientific">Thelonectria olida</name>
    <dbReference type="NCBI Taxonomy" id="1576542"/>
    <lineage>
        <taxon>Eukaryota</taxon>
        <taxon>Fungi</taxon>
        <taxon>Dikarya</taxon>
        <taxon>Ascomycota</taxon>
        <taxon>Pezizomycotina</taxon>
        <taxon>Sordariomycetes</taxon>
        <taxon>Hypocreomycetidae</taxon>
        <taxon>Hypocreales</taxon>
        <taxon>Nectriaceae</taxon>
        <taxon>Thelonectria</taxon>
    </lineage>
</organism>
<evidence type="ECO:0000313" key="14">
    <source>
        <dbReference type="EMBL" id="KAH6879901.1"/>
    </source>
</evidence>